<evidence type="ECO:0000313" key="3">
    <source>
        <dbReference type="Proteomes" id="UP001596072"/>
    </source>
</evidence>
<name>A0ABW0ZE40_9ACTN</name>
<dbReference type="Proteomes" id="UP001596072">
    <property type="component" value="Unassembled WGS sequence"/>
</dbReference>
<keyword evidence="3" id="KW-1185">Reference proteome</keyword>
<keyword evidence="1" id="KW-0472">Membrane</keyword>
<keyword evidence="1" id="KW-0812">Transmembrane</keyword>
<sequence>MTATTATPATTSTGRVWFAADAAVAGANAAAYLLVGTQLADLLGGSADTYRWAGGFLVAFALGVAVYARSTMPAAAGWAIVVANVLWVIGSLEVAATGALGLDGPGRGWVLAQAVVVGVFAVLQGRSLRRR</sequence>
<gene>
    <name evidence="2" type="ORF">ACFPQB_10090</name>
</gene>
<evidence type="ECO:0008006" key="4">
    <source>
        <dbReference type="Google" id="ProtNLM"/>
    </source>
</evidence>
<keyword evidence="1" id="KW-1133">Transmembrane helix</keyword>
<evidence type="ECO:0000313" key="2">
    <source>
        <dbReference type="EMBL" id="MFC5729269.1"/>
    </source>
</evidence>
<reference evidence="3" key="1">
    <citation type="journal article" date="2019" name="Int. J. Syst. Evol. Microbiol.">
        <title>The Global Catalogue of Microorganisms (GCM) 10K type strain sequencing project: providing services to taxonomists for standard genome sequencing and annotation.</title>
        <authorList>
            <consortium name="The Broad Institute Genomics Platform"/>
            <consortium name="The Broad Institute Genome Sequencing Center for Infectious Disease"/>
            <person name="Wu L."/>
            <person name="Ma J."/>
        </authorList>
    </citation>
    <scope>NUCLEOTIDE SEQUENCE [LARGE SCALE GENOMIC DNA]</scope>
    <source>
        <strain evidence="3">YIM 94188</strain>
    </source>
</reference>
<comment type="caution">
    <text evidence="2">The sequence shown here is derived from an EMBL/GenBank/DDBJ whole genome shotgun (WGS) entry which is preliminary data.</text>
</comment>
<evidence type="ECO:0000256" key="1">
    <source>
        <dbReference type="SAM" id="Phobius"/>
    </source>
</evidence>
<accession>A0ABW0ZE40</accession>
<feature type="transmembrane region" description="Helical" evidence="1">
    <location>
        <begin position="106"/>
        <end position="123"/>
    </location>
</feature>
<dbReference type="RefSeq" id="WP_136431852.1">
    <property type="nucleotide sequence ID" value="NZ_JBHSNS010000003.1"/>
</dbReference>
<organism evidence="2 3">
    <name type="scientific">Nocardioides vastitatis</name>
    <dbReference type="NCBI Taxonomy" id="2568655"/>
    <lineage>
        <taxon>Bacteria</taxon>
        <taxon>Bacillati</taxon>
        <taxon>Actinomycetota</taxon>
        <taxon>Actinomycetes</taxon>
        <taxon>Propionibacteriales</taxon>
        <taxon>Nocardioidaceae</taxon>
        <taxon>Nocardioides</taxon>
    </lineage>
</organism>
<proteinExistence type="predicted"/>
<protein>
    <recommendedName>
        <fullName evidence="4">Integral membrane protein</fullName>
    </recommendedName>
</protein>
<feature type="transmembrane region" description="Helical" evidence="1">
    <location>
        <begin position="75"/>
        <end position="100"/>
    </location>
</feature>
<feature type="transmembrane region" description="Helical" evidence="1">
    <location>
        <begin position="49"/>
        <end position="68"/>
    </location>
</feature>
<dbReference type="EMBL" id="JBHSNS010000003">
    <property type="protein sequence ID" value="MFC5729269.1"/>
    <property type="molecule type" value="Genomic_DNA"/>
</dbReference>